<dbReference type="OrthoDB" id="444631at2759"/>
<keyword evidence="9" id="KW-1185">Reference proteome</keyword>
<dbReference type="EMBL" id="ML978066">
    <property type="protein sequence ID" value="KAF2020851.1"/>
    <property type="molecule type" value="Genomic_DNA"/>
</dbReference>
<feature type="transmembrane region" description="Helical" evidence="6">
    <location>
        <begin position="43"/>
        <end position="66"/>
    </location>
</feature>
<evidence type="ECO:0000256" key="5">
    <source>
        <dbReference type="ARBA" id="ARBA00038359"/>
    </source>
</evidence>
<feature type="transmembrane region" description="Helical" evidence="6">
    <location>
        <begin position="120"/>
        <end position="143"/>
    </location>
</feature>
<dbReference type="Proteomes" id="UP000799778">
    <property type="component" value="Unassembled WGS sequence"/>
</dbReference>
<feature type="transmembrane region" description="Helical" evidence="6">
    <location>
        <begin position="86"/>
        <end position="108"/>
    </location>
</feature>
<dbReference type="PROSITE" id="PS51257">
    <property type="entry name" value="PROKAR_LIPOPROTEIN"/>
    <property type="match status" value="1"/>
</dbReference>
<feature type="transmembrane region" description="Helical" evidence="6">
    <location>
        <begin position="12"/>
        <end position="31"/>
    </location>
</feature>
<dbReference type="Pfam" id="PF20684">
    <property type="entry name" value="Fung_rhodopsin"/>
    <property type="match status" value="1"/>
</dbReference>
<keyword evidence="2 6" id="KW-0812">Transmembrane</keyword>
<dbReference type="RefSeq" id="XP_033389190.1">
    <property type="nucleotide sequence ID" value="XM_033534857.1"/>
</dbReference>
<evidence type="ECO:0000256" key="3">
    <source>
        <dbReference type="ARBA" id="ARBA00022989"/>
    </source>
</evidence>
<dbReference type="PANTHER" id="PTHR33048:SF47">
    <property type="entry name" value="INTEGRAL MEMBRANE PROTEIN-RELATED"/>
    <property type="match status" value="1"/>
</dbReference>
<gene>
    <name evidence="8" type="ORF">BU24DRAFT_9760</name>
</gene>
<feature type="domain" description="Rhodopsin" evidence="7">
    <location>
        <begin position="27"/>
        <end position="209"/>
    </location>
</feature>
<accession>A0A6A5Y7Y3</accession>
<dbReference type="PANTHER" id="PTHR33048">
    <property type="entry name" value="PTH11-LIKE INTEGRAL MEMBRANE PROTEIN (AFU_ORTHOLOGUE AFUA_5G11245)"/>
    <property type="match status" value="1"/>
</dbReference>
<evidence type="ECO:0000256" key="6">
    <source>
        <dbReference type="SAM" id="Phobius"/>
    </source>
</evidence>
<keyword evidence="4 6" id="KW-0472">Membrane</keyword>
<evidence type="ECO:0000259" key="7">
    <source>
        <dbReference type="Pfam" id="PF20684"/>
    </source>
</evidence>
<protein>
    <recommendedName>
        <fullName evidence="7">Rhodopsin domain-containing protein</fullName>
    </recommendedName>
</protein>
<keyword evidence="3 6" id="KW-1133">Transmembrane helix</keyword>
<organism evidence="8 9">
    <name type="scientific">Aaosphaeria arxii CBS 175.79</name>
    <dbReference type="NCBI Taxonomy" id="1450172"/>
    <lineage>
        <taxon>Eukaryota</taxon>
        <taxon>Fungi</taxon>
        <taxon>Dikarya</taxon>
        <taxon>Ascomycota</taxon>
        <taxon>Pezizomycotina</taxon>
        <taxon>Dothideomycetes</taxon>
        <taxon>Pleosporomycetidae</taxon>
        <taxon>Pleosporales</taxon>
        <taxon>Pleosporales incertae sedis</taxon>
        <taxon>Aaosphaeria</taxon>
    </lineage>
</organism>
<evidence type="ECO:0000313" key="9">
    <source>
        <dbReference type="Proteomes" id="UP000799778"/>
    </source>
</evidence>
<sequence length="210" mass="23330">MPEGVRGQEAVRVSAAFTALAGCCVLLRLYTRFCIVKCAGIEDYIISVALICSVGLTACIGVQVQYGMGLSGKYLSESDLRNSLKAFWASLIVYYLSLGLTKISILLQYRRVFPTRGFQILCWCIFSVVICYTVWTVFGSIFACVPVRAFWTHEKPSKCINQFAMWFTNAGINIVTDFAIIILPMPLIRKLNIARRQKQALIGVFAVGGL</sequence>
<name>A0A6A5Y7Y3_9PLEO</name>
<evidence type="ECO:0000256" key="1">
    <source>
        <dbReference type="ARBA" id="ARBA00004141"/>
    </source>
</evidence>
<comment type="similarity">
    <text evidence="5">Belongs to the SAT4 family.</text>
</comment>
<comment type="subcellular location">
    <subcellularLocation>
        <location evidence="1">Membrane</location>
        <topology evidence="1">Multi-pass membrane protein</topology>
    </subcellularLocation>
</comment>
<evidence type="ECO:0000256" key="2">
    <source>
        <dbReference type="ARBA" id="ARBA00022692"/>
    </source>
</evidence>
<feature type="transmembrane region" description="Helical" evidence="6">
    <location>
        <begin position="163"/>
        <end position="188"/>
    </location>
</feature>
<evidence type="ECO:0000313" key="8">
    <source>
        <dbReference type="EMBL" id="KAF2020851.1"/>
    </source>
</evidence>
<dbReference type="AlphaFoldDB" id="A0A6A5Y7Y3"/>
<reference evidence="8" key="1">
    <citation type="journal article" date="2020" name="Stud. Mycol.">
        <title>101 Dothideomycetes genomes: a test case for predicting lifestyles and emergence of pathogens.</title>
        <authorList>
            <person name="Haridas S."/>
            <person name="Albert R."/>
            <person name="Binder M."/>
            <person name="Bloem J."/>
            <person name="Labutti K."/>
            <person name="Salamov A."/>
            <person name="Andreopoulos B."/>
            <person name="Baker S."/>
            <person name="Barry K."/>
            <person name="Bills G."/>
            <person name="Bluhm B."/>
            <person name="Cannon C."/>
            <person name="Castanera R."/>
            <person name="Culley D."/>
            <person name="Daum C."/>
            <person name="Ezra D."/>
            <person name="Gonzalez J."/>
            <person name="Henrissat B."/>
            <person name="Kuo A."/>
            <person name="Liang C."/>
            <person name="Lipzen A."/>
            <person name="Lutzoni F."/>
            <person name="Magnuson J."/>
            <person name="Mondo S."/>
            <person name="Nolan M."/>
            <person name="Ohm R."/>
            <person name="Pangilinan J."/>
            <person name="Park H.-J."/>
            <person name="Ramirez L."/>
            <person name="Alfaro M."/>
            <person name="Sun H."/>
            <person name="Tritt A."/>
            <person name="Yoshinaga Y."/>
            <person name="Zwiers L.-H."/>
            <person name="Turgeon B."/>
            <person name="Goodwin S."/>
            <person name="Spatafora J."/>
            <person name="Crous P."/>
            <person name="Grigoriev I."/>
        </authorList>
    </citation>
    <scope>NUCLEOTIDE SEQUENCE</scope>
    <source>
        <strain evidence="8">CBS 175.79</strain>
    </source>
</reference>
<dbReference type="InterPro" id="IPR052337">
    <property type="entry name" value="SAT4-like"/>
</dbReference>
<proteinExistence type="inferred from homology"/>
<dbReference type="InterPro" id="IPR049326">
    <property type="entry name" value="Rhodopsin_dom_fungi"/>
</dbReference>
<dbReference type="GeneID" id="54292254"/>
<evidence type="ECO:0000256" key="4">
    <source>
        <dbReference type="ARBA" id="ARBA00023136"/>
    </source>
</evidence>
<dbReference type="GO" id="GO:0016020">
    <property type="term" value="C:membrane"/>
    <property type="evidence" value="ECO:0007669"/>
    <property type="project" value="UniProtKB-SubCell"/>
</dbReference>